<dbReference type="GO" id="GO:0006357">
    <property type="term" value="P:regulation of transcription by RNA polymerase II"/>
    <property type="evidence" value="ECO:0007669"/>
    <property type="project" value="TreeGrafter"/>
</dbReference>
<organism evidence="4 5">
    <name type="scientific">Lachnellula suecica</name>
    <dbReference type="NCBI Taxonomy" id="602035"/>
    <lineage>
        <taxon>Eukaryota</taxon>
        <taxon>Fungi</taxon>
        <taxon>Dikarya</taxon>
        <taxon>Ascomycota</taxon>
        <taxon>Pezizomycotina</taxon>
        <taxon>Leotiomycetes</taxon>
        <taxon>Helotiales</taxon>
        <taxon>Lachnaceae</taxon>
        <taxon>Lachnellula</taxon>
    </lineage>
</organism>
<dbReference type="Proteomes" id="UP000469558">
    <property type="component" value="Unassembled WGS sequence"/>
</dbReference>
<comment type="caution">
    <text evidence="4">The sequence shown here is derived from an EMBL/GenBank/DDBJ whole genome shotgun (WGS) entry which is preliminary data.</text>
</comment>
<keyword evidence="5" id="KW-1185">Reference proteome</keyword>
<dbReference type="PANTHER" id="PTHR46179">
    <property type="entry name" value="ZINC FINGER PROTEIN"/>
    <property type="match status" value="1"/>
</dbReference>
<evidence type="ECO:0000256" key="1">
    <source>
        <dbReference type="PROSITE-ProRule" id="PRU00042"/>
    </source>
</evidence>
<dbReference type="GO" id="GO:0005634">
    <property type="term" value="C:nucleus"/>
    <property type="evidence" value="ECO:0007669"/>
    <property type="project" value="TreeGrafter"/>
</dbReference>
<dbReference type="Pfam" id="PF26177">
    <property type="entry name" value="zf_C2H2_17_1st"/>
    <property type="match status" value="1"/>
</dbReference>
<dbReference type="SMART" id="SM00355">
    <property type="entry name" value="ZnF_C2H2"/>
    <property type="match status" value="3"/>
</dbReference>
<evidence type="ECO:0000313" key="4">
    <source>
        <dbReference type="EMBL" id="TVY71379.1"/>
    </source>
</evidence>
<dbReference type="PANTHER" id="PTHR46179:SF24">
    <property type="entry name" value="C2H2-TYPE DOMAIN-CONTAINING PROTEIN"/>
    <property type="match status" value="1"/>
</dbReference>
<keyword evidence="1" id="KW-0862">Zinc</keyword>
<dbReference type="GO" id="GO:0008270">
    <property type="term" value="F:zinc ion binding"/>
    <property type="evidence" value="ECO:0007669"/>
    <property type="project" value="UniProtKB-KW"/>
</dbReference>
<name>A0A8T9C3I5_9HELO</name>
<gene>
    <name evidence="4" type="primary">tra-1</name>
    <name evidence="4" type="ORF">LSUE1_G006840</name>
</gene>
<evidence type="ECO:0000313" key="5">
    <source>
        <dbReference type="Proteomes" id="UP000469558"/>
    </source>
</evidence>
<dbReference type="EMBL" id="QGMK01001249">
    <property type="protein sequence ID" value="TVY71379.1"/>
    <property type="molecule type" value="Genomic_DNA"/>
</dbReference>
<dbReference type="InterPro" id="IPR036236">
    <property type="entry name" value="Znf_C2H2_sf"/>
</dbReference>
<dbReference type="InterPro" id="IPR051061">
    <property type="entry name" value="Zinc_finger_trans_reg"/>
</dbReference>
<dbReference type="OrthoDB" id="5305647at2759"/>
<dbReference type="SUPFAM" id="SSF57667">
    <property type="entry name" value="beta-beta-alpha zinc fingers"/>
    <property type="match status" value="1"/>
</dbReference>
<feature type="region of interest" description="Disordered" evidence="2">
    <location>
        <begin position="175"/>
        <end position="196"/>
    </location>
</feature>
<accession>A0A8T9C3I5</accession>
<dbReference type="AlphaFoldDB" id="A0A8T9C3I5"/>
<dbReference type="Gene3D" id="3.30.160.60">
    <property type="entry name" value="Classic Zinc Finger"/>
    <property type="match status" value="2"/>
</dbReference>
<proteinExistence type="predicted"/>
<evidence type="ECO:0000259" key="3">
    <source>
        <dbReference type="PROSITE" id="PS50157"/>
    </source>
</evidence>
<feature type="domain" description="C2H2-type" evidence="3">
    <location>
        <begin position="93"/>
        <end position="124"/>
    </location>
</feature>
<dbReference type="PROSITE" id="PS50157">
    <property type="entry name" value="ZINC_FINGER_C2H2_2"/>
    <property type="match status" value="1"/>
</dbReference>
<keyword evidence="1" id="KW-0479">Metal-binding</keyword>
<evidence type="ECO:0000256" key="2">
    <source>
        <dbReference type="SAM" id="MobiDB-lite"/>
    </source>
</evidence>
<sequence length="234" mass="26509">MNQASFGHYFEPLPRPLWPESQTLQDPSAADWEQSLLNIRPDDVPASIEVSPLKIAPPSSTPKTCQYPGCTDKRVFLQDSALKRHMNKHKRPYRCTSPNCKVRDFSNSGDLKRHQRTVHSNQKLFCPVVTCKRHTQGFGRKDNWMEHLKRVHTMNSYSAPNPENTTEQAAIDEDSVMGSEHEVSSAEEMETSSSVPIEKASLEGKLQELEMMKERAIAKFDGDIAALKRVLSLM</sequence>
<keyword evidence="1" id="KW-0863">Zinc-finger</keyword>
<protein>
    <submittedName>
        <fullName evidence="4">Sex-determining transformer protein</fullName>
    </submittedName>
</protein>
<reference evidence="4 5" key="1">
    <citation type="submission" date="2018-05" db="EMBL/GenBank/DDBJ databases">
        <title>Genome sequencing and assembly of the regulated plant pathogen Lachnellula willkommii and related sister species for the development of diagnostic species identification markers.</title>
        <authorList>
            <person name="Giroux E."/>
            <person name="Bilodeau G."/>
        </authorList>
    </citation>
    <scope>NUCLEOTIDE SEQUENCE [LARGE SCALE GENOMIC DNA]</scope>
    <source>
        <strain evidence="4 5">CBS 268.59</strain>
    </source>
</reference>
<dbReference type="InterPro" id="IPR059009">
    <property type="entry name" value="Znf_C2H2_17_1st"/>
</dbReference>
<dbReference type="InterPro" id="IPR013087">
    <property type="entry name" value="Znf_C2H2_type"/>
</dbReference>